<sequence length="118" mass="12584">MSSSVCLVGTNLVLSPFLGRTRTGTSFFQGTTHFSPFNLQKSFSGGVARFGLGQVPFPDPESSEMAIRDLFGRVEGLLYTIADASVESSSDGAVTAAKQNSDWLSGITNTMEVVLKVR</sequence>
<keyword evidence="2" id="KW-1185">Reference proteome</keyword>
<dbReference type="EMBL" id="AUSU01009377">
    <property type="protein sequence ID" value="EPS58270.1"/>
    <property type="molecule type" value="Genomic_DNA"/>
</dbReference>
<protein>
    <submittedName>
        <fullName evidence="1">Uncharacterized protein</fullName>
    </submittedName>
</protein>
<dbReference type="AlphaFoldDB" id="S8BUJ9"/>
<evidence type="ECO:0000313" key="2">
    <source>
        <dbReference type="Proteomes" id="UP000015453"/>
    </source>
</evidence>
<accession>S8BUJ9</accession>
<dbReference type="OrthoDB" id="1927089at2759"/>
<proteinExistence type="predicted"/>
<reference evidence="1 2" key="1">
    <citation type="journal article" date="2013" name="BMC Genomics">
        <title>The miniature genome of a carnivorous plant Genlisea aurea contains a low number of genes and short non-coding sequences.</title>
        <authorList>
            <person name="Leushkin E.V."/>
            <person name="Sutormin R.A."/>
            <person name="Nabieva E.R."/>
            <person name="Penin A.A."/>
            <person name="Kondrashov A.S."/>
            <person name="Logacheva M.D."/>
        </authorList>
    </citation>
    <scope>NUCLEOTIDE SEQUENCE [LARGE SCALE GENOMIC DNA]</scope>
</reference>
<gene>
    <name evidence="1" type="ORF">M569_16546</name>
</gene>
<feature type="non-terminal residue" evidence="1">
    <location>
        <position position="118"/>
    </location>
</feature>
<comment type="caution">
    <text evidence="1">The sequence shown here is derived from an EMBL/GenBank/DDBJ whole genome shotgun (WGS) entry which is preliminary data.</text>
</comment>
<evidence type="ECO:0000313" key="1">
    <source>
        <dbReference type="EMBL" id="EPS58270.1"/>
    </source>
</evidence>
<organism evidence="1 2">
    <name type="scientific">Genlisea aurea</name>
    <dbReference type="NCBI Taxonomy" id="192259"/>
    <lineage>
        <taxon>Eukaryota</taxon>
        <taxon>Viridiplantae</taxon>
        <taxon>Streptophyta</taxon>
        <taxon>Embryophyta</taxon>
        <taxon>Tracheophyta</taxon>
        <taxon>Spermatophyta</taxon>
        <taxon>Magnoliopsida</taxon>
        <taxon>eudicotyledons</taxon>
        <taxon>Gunneridae</taxon>
        <taxon>Pentapetalae</taxon>
        <taxon>asterids</taxon>
        <taxon>lamiids</taxon>
        <taxon>Lamiales</taxon>
        <taxon>Lentibulariaceae</taxon>
        <taxon>Genlisea</taxon>
    </lineage>
</organism>
<name>S8BUJ9_9LAMI</name>
<dbReference type="Proteomes" id="UP000015453">
    <property type="component" value="Unassembled WGS sequence"/>
</dbReference>